<evidence type="ECO:0000313" key="2">
    <source>
        <dbReference type="EMBL" id="MCP2311769.1"/>
    </source>
</evidence>
<sequence length="100" mass="10905">MSQPIRLHILITTLPGRGREQVDAFERLAPLVRAEDGCLQYDLHRVVGDPDRFVLVERWASRAALAAHDVTAHMVAADAANRAFRAGPAQVVELGAEPLA</sequence>
<feature type="domain" description="ABM" evidence="1">
    <location>
        <begin position="5"/>
        <end position="94"/>
    </location>
</feature>
<gene>
    <name evidence="2" type="ORF">FHR36_004932</name>
</gene>
<evidence type="ECO:0000313" key="3">
    <source>
        <dbReference type="Proteomes" id="UP001206483"/>
    </source>
</evidence>
<keyword evidence="2" id="KW-0503">Monooxygenase</keyword>
<reference evidence="2 3" key="1">
    <citation type="submission" date="2022-06" db="EMBL/GenBank/DDBJ databases">
        <title>Sequencing the genomes of 1000 actinobacteria strains.</title>
        <authorList>
            <person name="Klenk H.-P."/>
        </authorList>
    </citation>
    <scope>NUCLEOTIDE SEQUENCE [LARGE SCALE GENOMIC DNA]</scope>
    <source>
        <strain evidence="2 3">DSM 41656</strain>
    </source>
</reference>
<organism evidence="2 3">
    <name type="scientific">Kitasatospora paracochleata</name>
    <dbReference type="NCBI Taxonomy" id="58354"/>
    <lineage>
        <taxon>Bacteria</taxon>
        <taxon>Bacillati</taxon>
        <taxon>Actinomycetota</taxon>
        <taxon>Actinomycetes</taxon>
        <taxon>Kitasatosporales</taxon>
        <taxon>Streptomycetaceae</taxon>
        <taxon>Kitasatospora</taxon>
    </lineage>
</organism>
<dbReference type="SUPFAM" id="SSF54909">
    <property type="entry name" value="Dimeric alpha+beta barrel"/>
    <property type="match status" value="1"/>
</dbReference>
<protein>
    <submittedName>
        <fullName evidence="2">Quinol monooxygenase YgiN</fullName>
    </submittedName>
</protein>
<dbReference type="EMBL" id="JAMZDX010000004">
    <property type="protein sequence ID" value="MCP2311769.1"/>
    <property type="molecule type" value="Genomic_DNA"/>
</dbReference>
<dbReference type="InterPro" id="IPR011008">
    <property type="entry name" value="Dimeric_a/b-barrel"/>
</dbReference>
<keyword evidence="2" id="KW-0560">Oxidoreductase</keyword>
<dbReference type="Proteomes" id="UP001206483">
    <property type="component" value="Unassembled WGS sequence"/>
</dbReference>
<dbReference type="Gene3D" id="3.30.70.100">
    <property type="match status" value="1"/>
</dbReference>
<comment type="caution">
    <text evidence="2">The sequence shown here is derived from an EMBL/GenBank/DDBJ whole genome shotgun (WGS) entry which is preliminary data.</text>
</comment>
<proteinExistence type="predicted"/>
<dbReference type="InterPro" id="IPR050744">
    <property type="entry name" value="AI-2_Isomerase_LsrG"/>
</dbReference>
<name>A0ABT1J2W0_9ACTN</name>
<dbReference type="InterPro" id="IPR007138">
    <property type="entry name" value="ABM_dom"/>
</dbReference>
<keyword evidence="3" id="KW-1185">Reference proteome</keyword>
<evidence type="ECO:0000259" key="1">
    <source>
        <dbReference type="PROSITE" id="PS51725"/>
    </source>
</evidence>
<dbReference type="PANTHER" id="PTHR33336:SF3">
    <property type="entry name" value="ABM DOMAIN-CONTAINING PROTEIN"/>
    <property type="match status" value="1"/>
</dbReference>
<accession>A0ABT1J2W0</accession>
<dbReference type="PROSITE" id="PS51725">
    <property type="entry name" value="ABM"/>
    <property type="match status" value="1"/>
</dbReference>
<dbReference type="Pfam" id="PF03992">
    <property type="entry name" value="ABM"/>
    <property type="match status" value="1"/>
</dbReference>
<dbReference type="RefSeq" id="WP_253800342.1">
    <property type="nucleotide sequence ID" value="NZ_BAAAUB010000002.1"/>
</dbReference>
<dbReference type="GO" id="GO:0004497">
    <property type="term" value="F:monooxygenase activity"/>
    <property type="evidence" value="ECO:0007669"/>
    <property type="project" value="UniProtKB-KW"/>
</dbReference>
<dbReference type="PANTHER" id="PTHR33336">
    <property type="entry name" value="QUINOL MONOOXYGENASE YGIN-RELATED"/>
    <property type="match status" value="1"/>
</dbReference>